<evidence type="ECO:0000256" key="4">
    <source>
        <dbReference type="HAMAP-Rule" id="MF_00929"/>
    </source>
</evidence>
<sequence>MNRTPTIDRAQVAWLYQEVQQELTGNILPFWTARTPDPKYGGFVGRVGPDGSPDPEAPRGAILNARILWTFAAAYRQLHQPCYRALAERAYAYIREYFMDPVQGGVYWLVAANGQPLDTRKHVYAQAFAIYGLSEWCRASGEAEACLLAQTLYQLLERYCADGTPGSYIEACDQSWQPLSDVRLSDKDAPEPRSMNTHLHVLEAYTNLYRVWPDAHLAQQLRALVERFLQSMYHPATGHLGLFFDERWQPRSRAISFGHDIEASWLLLEAADVLGDAALRARVRNVALHLARATLAEGVAADGSLYYEINEAGELNTDRHWWPQAEAFVGFLNAFQESCDPTFFEAAVRLWRYIRQVQCDRQGGEWFARVRADGTPYADDKVDFWKCPYHNARACLEGLRRLKTLLHIETAV</sequence>
<dbReference type="EMBL" id="DSGB01000006">
    <property type="protein sequence ID" value="HER97163.1"/>
    <property type="molecule type" value="Genomic_DNA"/>
</dbReference>
<dbReference type="InterPro" id="IPR028584">
    <property type="entry name" value="Cellobiose_2_epim"/>
</dbReference>
<accession>A0A7V2F7Q4</accession>
<dbReference type="PANTHER" id="PTHR15108">
    <property type="entry name" value="N-ACYLGLUCOSAMINE-2-EPIMERASE"/>
    <property type="match status" value="1"/>
</dbReference>
<dbReference type="InterPro" id="IPR010819">
    <property type="entry name" value="AGE/CE"/>
</dbReference>
<keyword evidence="3 4" id="KW-0413">Isomerase</keyword>
<dbReference type="EC" id="5.1.3.11" evidence="4"/>
<dbReference type="HAMAP" id="MF_00929">
    <property type="entry name" value="Cellobiose_2_epim"/>
    <property type="match status" value="1"/>
</dbReference>
<evidence type="ECO:0000313" key="5">
    <source>
        <dbReference type="EMBL" id="HER97163.1"/>
    </source>
</evidence>
<dbReference type="InterPro" id="IPR012341">
    <property type="entry name" value="6hp_glycosidase-like_sf"/>
</dbReference>
<comment type="catalytic activity">
    <reaction evidence="1 4">
        <text>D-cellobiose = beta-D-glucosyl-(1-&gt;4)-D-mannopyranose</text>
        <dbReference type="Rhea" id="RHEA:23384"/>
        <dbReference type="ChEBI" id="CHEBI:17057"/>
        <dbReference type="ChEBI" id="CHEBI:47931"/>
        <dbReference type="EC" id="5.1.3.11"/>
    </reaction>
</comment>
<dbReference type="AlphaFoldDB" id="A0A7V2F7Q4"/>
<name>A0A7V2F7Q4_RHOMR</name>
<dbReference type="Gene3D" id="1.50.10.10">
    <property type="match status" value="1"/>
</dbReference>
<proteinExistence type="inferred from homology"/>
<gene>
    <name evidence="5" type="ORF">ENO59_11785</name>
</gene>
<dbReference type="Pfam" id="PF07221">
    <property type="entry name" value="GlcNAc_2-epim"/>
    <property type="match status" value="1"/>
</dbReference>
<comment type="similarity">
    <text evidence="4">Belongs to the cellobiose 2-epimerase family.</text>
</comment>
<organism evidence="5">
    <name type="scientific">Rhodothermus marinus</name>
    <name type="common">Rhodothermus obamensis</name>
    <dbReference type="NCBI Taxonomy" id="29549"/>
    <lineage>
        <taxon>Bacteria</taxon>
        <taxon>Pseudomonadati</taxon>
        <taxon>Rhodothermota</taxon>
        <taxon>Rhodothermia</taxon>
        <taxon>Rhodothermales</taxon>
        <taxon>Rhodothermaceae</taxon>
        <taxon>Rhodothermus</taxon>
    </lineage>
</organism>
<evidence type="ECO:0000256" key="3">
    <source>
        <dbReference type="ARBA" id="ARBA00023235"/>
    </source>
</evidence>
<evidence type="ECO:0000256" key="2">
    <source>
        <dbReference type="ARBA" id="ARBA00008558"/>
    </source>
</evidence>
<protein>
    <recommendedName>
        <fullName evidence="4">Cellobiose 2-epimerase</fullName>
        <shortName evidence="4">CE</shortName>
        <ecNumber evidence="4">5.1.3.11</ecNumber>
    </recommendedName>
</protein>
<comment type="function">
    <text evidence="4">Catalyzes the reversible epimerization of cellobiose to 4-O-beta-D-glucopyranosyl-D-mannose (Glc-Man).</text>
</comment>
<comment type="similarity">
    <text evidence="2">Belongs to the N-acylglucosamine 2-epimerase family.</text>
</comment>
<comment type="caution">
    <text evidence="5">The sequence shown here is derived from an EMBL/GenBank/DDBJ whole genome shotgun (WGS) entry which is preliminary data.</text>
</comment>
<evidence type="ECO:0000256" key="1">
    <source>
        <dbReference type="ARBA" id="ARBA00001470"/>
    </source>
</evidence>
<dbReference type="GO" id="GO:0005975">
    <property type="term" value="P:carbohydrate metabolic process"/>
    <property type="evidence" value="ECO:0007669"/>
    <property type="project" value="InterPro"/>
</dbReference>
<reference evidence="5" key="1">
    <citation type="journal article" date="2020" name="mSystems">
        <title>Genome- and Community-Level Interaction Insights into Carbon Utilization and Element Cycling Functions of Hydrothermarchaeota in Hydrothermal Sediment.</title>
        <authorList>
            <person name="Zhou Z."/>
            <person name="Liu Y."/>
            <person name="Xu W."/>
            <person name="Pan J."/>
            <person name="Luo Z.H."/>
            <person name="Li M."/>
        </authorList>
    </citation>
    <scope>NUCLEOTIDE SEQUENCE [LARGE SCALE GENOMIC DNA]</scope>
    <source>
        <strain evidence="5">SpSt-143</strain>
    </source>
</reference>
<dbReference type="SUPFAM" id="SSF48208">
    <property type="entry name" value="Six-hairpin glycosidases"/>
    <property type="match status" value="1"/>
</dbReference>
<dbReference type="InterPro" id="IPR008928">
    <property type="entry name" value="6-hairpin_glycosidase_sf"/>
</dbReference>
<dbReference type="GO" id="GO:0047736">
    <property type="term" value="F:cellobiose epimerase activity"/>
    <property type="evidence" value="ECO:0007669"/>
    <property type="project" value="UniProtKB-UniRule"/>
</dbReference>